<keyword evidence="1 6" id="KW-0963">Cytoplasm</keyword>
<organism evidence="7 8">
    <name type="scientific">Methylobacterium phyllostachyos</name>
    <dbReference type="NCBI Taxonomy" id="582672"/>
    <lineage>
        <taxon>Bacteria</taxon>
        <taxon>Pseudomonadati</taxon>
        <taxon>Pseudomonadota</taxon>
        <taxon>Alphaproteobacteria</taxon>
        <taxon>Hyphomicrobiales</taxon>
        <taxon>Methylobacteriaceae</taxon>
        <taxon>Methylobacterium</taxon>
    </lineage>
</organism>
<evidence type="ECO:0000313" key="8">
    <source>
        <dbReference type="Proteomes" id="UP000198704"/>
    </source>
</evidence>
<accession>A0A1H0ALD3</accession>
<dbReference type="Proteomes" id="UP000198704">
    <property type="component" value="Unassembled WGS sequence"/>
</dbReference>
<dbReference type="PANTHER" id="PTHR31760:SF0">
    <property type="entry name" value="S-ADENOSYL-L-METHIONINE-DEPENDENT METHYLTRANSFERASES SUPERFAMILY PROTEIN"/>
    <property type="match status" value="1"/>
</dbReference>
<feature type="binding site" evidence="6">
    <location>
        <position position="87"/>
    </location>
    <ligand>
        <name>S-adenosyl-L-methionine</name>
        <dbReference type="ChEBI" id="CHEBI:59789"/>
    </ligand>
</feature>
<dbReference type="HAMAP" id="MF_00074">
    <property type="entry name" value="16SrRNA_methyltr_G"/>
    <property type="match status" value="1"/>
</dbReference>
<dbReference type="EC" id="2.1.1.170" evidence="6"/>
<comment type="function">
    <text evidence="6">Specifically methylates the N7 position of guanine in position 527 of 16S rRNA.</text>
</comment>
<dbReference type="EMBL" id="FNHS01000007">
    <property type="protein sequence ID" value="SDN34392.1"/>
    <property type="molecule type" value="Genomic_DNA"/>
</dbReference>
<comment type="caution">
    <text evidence="6">Lacks conserved residue(s) required for the propagation of feature annotation.</text>
</comment>
<comment type="catalytic activity">
    <reaction evidence="6">
        <text>guanosine(527) in 16S rRNA + S-adenosyl-L-methionine = N(7)-methylguanosine(527) in 16S rRNA + S-adenosyl-L-homocysteine</text>
        <dbReference type="Rhea" id="RHEA:42732"/>
        <dbReference type="Rhea" id="RHEA-COMP:10209"/>
        <dbReference type="Rhea" id="RHEA-COMP:10210"/>
        <dbReference type="ChEBI" id="CHEBI:57856"/>
        <dbReference type="ChEBI" id="CHEBI:59789"/>
        <dbReference type="ChEBI" id="CHEBI:74269"/>
        <dbReference type="ChEBI" id="CHEBI:74480"/>
        <dbReference type="EC" id="2.1.1.170"/>
    </reaction>
</comment>
<dbReference type="STRING" id="582672.SAMN05216360_107256"/>
<evidence type="ECO:0000256" key="4">
    <source>
        <dbReference type="ARBA" id="ARBA00022679"/>
    </source>
</evidence>
<keyword evidence="3 6" id="KW-0489">Methyltransferase</keyword>
<keyword evidence="5 6" id="KW-0949">S-adenosyl-L-methionine</keyword>
<comment type="similarity">
    <text evidence="6">Belongs to the methyltransferase superfamily. RNA methyltransferase RsmG family.</text>
</comment>
<dbReference type="InterPro" id="IPR003682">
    <property type="entry name" value="rRNA_ssu_MeTfrase_G"/>
</dbReference>
<dbReference type="AlphaFoldDB" id="A0A1H0ALD3"/>
<dbReference type="Pfam" id="PF02527">
    <property type="entry name" value="GidB"/>
    <property type="match status" value="1"/>
</dbReference>
<name>A0A1H0ALD3_9HYPH</name>
<protein>
    <recommendedName>
        <fullName evidence="6">Ribosomal RNA small subunit methyltransferase G</fullName>
        <ecNumber evidence="6">2.1.1.170</ecNumber>
    </recommendedName>
    <alternativeName>
        <fullName evidence="6">16S rRNA 7-methylguanosine methyltransferase</fullName>
        <shortName evidence="6">16S rRNA m7G methyltransferase</shortName>
    </alternativeName>
</protein>
<dbReference type="SUPFAM" id="SSF53335">
    <property type="entry name" value="S-adenosyl-L-methionine-dependent methyltransferases"/>
    <property type="match status" value="1"/>
</dbReference>
<keyword evidence="8" id="KW-1185">Reference proteome</keyword>
<evidence type="ECO:0000256" key="6">
    <source>
        <dbReference type="HAMAP-Rule" id="MF_00074"/>
    </source>
</evidence>
<dbReference type="InterPro" id="IPR029063">
    <property type="entry name" value="SAM-dependent_MTases_sf"/>
</dbReference>
<evidence type="ECO:0000256" key="2">
    <source>
        <dbReference type="ARBA" id="ARBA00022552"/>
    </source>
</evidence>
<dbReference type="NCBIfam" id="TIGR00138">
    <property type="entry name" value="rsmG_gidB"/>
    <property type="match status" value="1"/>
</dbReference>
<dbReference type="GO" id="GO:0005829">
    <property type="term" value="C:cytosol"/>
    <property type="evidence" value="ECO:0007669"/>
    <property type="project" value="TreeGrafter"/>
</dbReference>
<dbReference type="PANTHER" id="PTHR31760">
    <property type="entry name" value="S-ADENOSYL-L-METHIONINE-DEPENDENT METHYLTRANSFERASES SUPERFAMILY PROTEIN"/>
    <property type="match status" value="1"/>
</dbReference>
<evidence type="ECO:0000256" key="5">
    <source>
        <dbReference type="ARBA" id="ARBA00022691"/>
    </source>
</evidence>
<reference evidence="8" key="1">
    <citation type="submission" date="2016-10" db="EMBL/GenBank/DDBJ databases">
        <authorList>
            <person name="Varghese N."/>
            <person name="Submissions S."/>
        </authorList>
    </citation>
    <scope>NUCLEOTIDE SEQUENCE [LARGE SCALE GENOMIC DNA]</scope>
    <source>
        <strain evidence="8">BL47</strain>
    </source>
</reference>
<proteinExistence type="inferred from homology"/>
<evidence type="ECO:0000256" key="1">
    <source>
        <dbReference type="ARBA" id="ARBA00022490"/>
    </source>
</evidence>
<evidence type="ECO:0000256" key="3">
    <source>
        <dbReference type="ARBA" id="ARBA00022603"/>
    </source>
</evidence>
<feature type="binding site" evidence="6">
    <location>
        <begin position="139"/>
        <end position="140"/>
    </location>
    <ligand>
        <name>S-adenosyl-L-methionine</name>
        <dbReference type="ChEBI" id="CHEBI:59789"/>
    </ligand>
</feature>
<dbReference type="GO" id="GO:0070043">
    <property type="term" value="F:rRNA (guanine-N7-)-methyltransferase activity"/>
    <property type="evidence" value="ECO:0007669"/>
    <property type="project" value="UniProtKB-UniRule"/>
</dbReference>
<feature type="binding site" evidence="6">
    <location>
        <position position="156"/>
    </location>
    <ligand>
        <name>S-adenosyl-L-methionine</name>
        <dbReference type="ChEBI" id="CHEBI:59789"/>
    </ligand>
</feature>
<keyword evidence="2 6" id="KW-0698">rRNA processing</keyword>
<dbReference type="PIRSF" id="PIRSF003078">
    <property type="entry name" value="GidB"/>
    <property type="match status" value="1"/>
</dbReference>
<comment type="subcellular location">
    <subcellularLocation>
        <location evidence="6">Cytoplasm</location>
    </subcellularLocation>
</comment>
<evidence type="ECO:0000313" key="7">
    <source>
        <dbReference type="EMBL" id="SDN34392.1"/>
    </source>
</evidence>
<keyword evidence="4 6" id="KW-0808">Transferase</keyword>
<dbReference type="Gene3D" id="3.40.50.150">
    <property type="entry name" value="Vaccinia Virus protein VP39"/>
    <property type="match status" value="1"/>
</dbReference>
<gene>
    <name evidence="6" type="primary">rsmG</name>
    <name evidence="7" type="ORF">SAMN05216360_107256</name>
</gene>
<sequence length="226" mass="24540">MDHGDLSRRISELPMTDSDRARVLATSGVSRETAERLDLYVAQLRRWQPIKNLVGPATLAEVWSRHIDDALQLLDLAPGAKRWLDLGSGAGIPGLILAIAGAERGIRVDLVESNARKCAFLTETARLTGAPARVRNARIETVIDEYVGTTEIVCARALAPLTQLLTWTQPLLKTGTTGLFPKGRDAHAELTQAAAQWTVVNDLVPSRTDSDARIVRVTALAAPSHR</sequence>